<gene>
    <name evidence="1" type="ORF">BDN72DRAFT_906049</name>
</gene>
<dbReference type="EMBL" id="ML209042">
    <property type="protein sequence ID" value="TFK59230.1"/>
    <property type="molecule type" value="Genomic_DNA"/>
</dbReference>
<sequence length="617" mass="69412">MAYSDTYSRLRGEGNQRPPDRPRGHPREHQTSYREPYGGMTGSRSRHDVHPYSTLSRPPRHHVTNEERGSDQEGPGTTLTQRIVRTGLDKGQANVYIEKPALIIVKHLVNKVEKLERRVDELSAAQAQAENGNTPKVRDGTNHLRFVIPIQTESTRERDTRPAEECEGNPETEPLKTGRIHEFIGIRVINGRVERDNSVGGMLGPHVYYDEVNNTIYAGLTAVKWAEYDLKGRKGSAPYMGHNPLYTLSPHGFPTTPFEVDKLCEFIKREDGSPLAYKWEAHMILTEFERITNALNPEFWDNAMQWIAQLPSIPKPRSTLPPEATHPLLPINEELFLQKRVDGRVSLSFGLKSPRDTPGDLPLIAQYAAHNLRIGSPTETRGIIMDWAYRVHLRSIFGYELGRLLGPEDKEARQPFVKALVGVLSCPRAYEEHLTSKGINLQPITLDDCDIQPFEHTAEQMANVTVDDVVDHLVHNNIPSAWIDHAYPYGAQVLRAKAATGSMDADYREFASKQRTYLLLHGIPPAIPDTAEWWTPTREDLARIRWSIAKDEAKKKWSGLGAEGWFTVGINPLIHDQLFIEDEQQRRKLAESSTVTKPASTLTAAGDDSVMAPPAAV</sequence>
<name>A0ACD3A0K5_9AGAR</name>
<dbReference type="Proteomes" id="UP000308600">
    <property type="component" value="Unassembled WGS sequence"/>
</dbReference>
<proteinExistence type="predicted"/>
<evidence type="ECO:0000313" key="1">
    <source>
        <dbReference type="EMBL" id="TFK59230.1"/>
    </source>
</evidence>
<protein>
    <submittedName>
        <fullName evidence="1">Uncharacterized protein</fullName>
    </submittedName>
</protein>
<keyword evidence="2" id="KW-1185">Reference proteome</keyword>
<organism evidence="1 2">
    <name type="scientific">Pluteus cervinus</name>
    <dbReference type="NCBI Taxonomy" id="181527"/>
    <lineage>
        <taxon>Eukaryota</taxon>
        <taxon>Fungi</taxon>
        <taxon>Dikarya</taxon>
        <taxon>Basidiomycota</taxon>
        <taxon>Agaricomycotina</taxon>
        <taxon>Agaricomycetes</taxon>
        <taxon>Agaricomycetidae</taxon>
        <taxon>Agaricales</taxon>
        <taxon>Pluteineae</taxon>
        <taxon>Pluteaceae</taxon>
        <taxon>Pluteus</taxon>
    </lineage>
</organism>
<accession>A0ACD3A0K5</accession>
<evidence type="ECO:0000313" key="2">
    <source>
        <dbReference type="Proteomes" id="UP000308600"/>
    </source>
</evidence>
<reference evidence="1 2" key="1">
    <citation type="journal article" date="2019" name="Nat. Ecol. Evol.">
        <title>Megaphylogeny resolves global patterns of mushroom evolution.</title>
        <authorList>
            <person name="Varga T."/>
            <person name="Krizsan K."/>
            <person name="Foldi C."/>
            <person name="Dima B."/>
            <person name="Sanchez-Garcia M."/>
            <person name="Sanchez-Ramirez S."/>
            <person name="Szollosi G.J."/>
            <person name="Szarkandi J.G."/>
            <person name="Papp V."/>
            <person name="Albert L."/>
            <person name="Andreopoulos W."/>
            <person name="Angelini C."/>
            <person name="Antonin V."/>
            <person name="Barry K.W."/>
            <person name="Bougher N.L."/>
            <person name="Buchanan P."/>
            <person name="Buyck B."/>
            <person name="Bense V."/>
            <person name="Catcheside P."/>
            <person name="Chovatia M."/>
            <person name="Cooper J."/>
            <person name="Damon W."/>
            <person name="Desjardin D."/>
            <person name="Finy P."/>
            <person name="Geml J."/>
            <person name="Haridas S."/>
            <person name="Hughes K."/>
            <person name="Justo A."/>
            <person name="Karasinski D."/>
            <person name="Kautmanova I."/>
            <person name="Kiss B."/>
            <person name="Kocsube S."/>
            <person name="Kotiranta H."/>
            <person name="LaButti K.M."/>
            <person name="Lechner B.E."/>
            <person name="Liimatainen K."/>
            <person name="Lipzen A."/>
            <person name="Lukacs Z."/>
            <person name="Mihaltcheva S."/>
            <person name="Morgado L.N."/>
            <person name="Niskanen T."/>
            <person name="Noordeloos M.E."/>
            <person name="Ohm R.A."/>
            <person name="Ortiz-Santana B."/>
            <person name="Ovrebo C."/>
            <person name="Racz N."/>
            <person name="Riley R."/>
            <person name="Savchenko A."/>
            <person name="Shiryaev A."/>
            <person name="Soop K."/>
            <person name="Spirin V."/>
            <person name="Szebenyi C."/>
            <person name="Tomsovsky M."/>
            <person name="Tulloss R.E."/>
            <person name="Uehling J."/>
            <person name="Grigoriev I.V."/>
            <person name="Vagvolgyi C."/>
            <person name="Papp T."/>
            <person name="Martin F.M."/>
            <person name="Miettinen O."/>
            <person name="Hibbett D.S."/>
            <person name="Nagy L.G."/>
        </authorList>
    </citation>
    <scope>NUCLEOTIDE SEQUENCE [LARGE SCALE GENOMIC DNA]</scope>
    <source>
        <strain evidence="1 2">NL-1719</strain>
    </source>
</reference>